<comment type="caution">
    <text evidence="3">The sequence shown here is derived from an EMBL/GenBank/DDBJ whole genome shotgun (WGS) entry which is preliminary data.</text>
</comment>
<dbReference type="Proteomes" id="UP000015346">
    <property type="component" value="Unassembled WGS sequence"/>
</dbReference>
<proteinExistence type="predicted"/>
<dbReference type="Gene3D" id="3.40.50.1820">
    <property type="entry name" value="alpha/beta hydrolase"/>
    <property type="match status" value="1"/>
</dbReference>
<dbReference type="EMBL" id="AOLV01000007">
    <property type="protein sequence ID" value="EPX87503.1"/>
    <property type="molecule type" value="Genomic_DNA"/>
</dbReference>
<organism evidence="3 4">
    <name type="scientific">Rubellimicrobium thermophilum DSM 16684</name>
    <dbReference type="NCBI Taxonomy" id="1123069"/>
    <lineage>
        <taxon>Bacteria</taxon>
        <taxon>Pseudomonadati</taxon>
        <taxon>Pseudomonadota</taxon>
        <taxon>Alphaproteobacteria</taxon>
        <taxon>Rhodobacterales</taxon>
        <taxon>Roseobacteraceae</taxon>
        <taxon>Rubellimicrobium</taxon>
    </lineage>
</organism>
<evidence type="ECO:0000256" key="1">
    <source>
        <dbReference type="SAM" id="SignalP"/>
    </source>
</evidence>
<reference evidence="3 4" key="1">
    <citation type="journal article" date="2013" name="Stand. Genomic Sci.">
        <title>Genome sequence of the reddish-pigmented Rubellimicrobium thermophilum type strain (DSM 16684(T)), a member of the Roseobacter clade.</title>
        <authorList>
            <person name="Fiebig A."/>
            <person name="Riedel T."/>
            <person name="Gronow S."/>
            <person name="Petersen J."/>
            <person name="Klenk H.P."/>
            <person name="Goker M."/>
        </authorList>
    </citation>
    <scope>NUCLEOTIDE SEQUENCE [LARGE SCALE GENOMIC DNA]</scope>
    <source>
        <strain evidence="3 4">DSM 16684</strain>
    </source>
</reference>
<evidence type="ECO:0000313" key="4">
    <source>
        <dbReference type="Proteomes" id="UP000015346"/>
    </source>
</evidence>
<gene>
    <name evidence="3" type="ORF">ruthe_00574</name>
</gene>
<dbReference type="AlphaFoldDB" id="S9R684"/>
<feature type="chain" id="PRO_5004568417" evidence="1">
    <location>
        <begin position="23"/>
        <end position="249"/>
    </location>
</feature>
<dbReference type="InterPro" id="IPR029058">
    <property type="entry name" value="AB_hydrolase_fold"/>
</dbReference>
<dbReference type="STRING" id="1123069.ruthe_00574"/>
<dbReference type="HOGENOM" id="CLU_046066_3_2_5"/>
<keyword evidence="4" id="KW-1185">Reference proteome</keyword>
<dbReference type="SUPFAM" id="SSF53474">
    <property type="entry name" value="alpha/beta-Hydrolases"/>
    <property type="match status" value="1"/>
</dbReference>
<evidence type="ECO:0000313" key="3">
    <source>
        <dbReference type="EMBL" id="EPX87503.1"/>
    </source>
</evidence>
<protein>
    <submittedName>
        <fullName evidence="3">Lysophospholipase</fullName>
    </submittedName>
</protein>
<feature type="signal peptide" evidence="1">
    <location>
        <begin position="1"/>
        <end position="22"/>
    </location>
</feature>
<dbReference type="Pfam" id="PF12697">
    <property type="entry name" value="Abhydrolase_6"/>
    <property type="match status" value="1"/>
</dbReference>
<dbReference type="RefSeq" id="WP_021096682.1">
    <property type="nucleotide sequence ID" value="NZ_KE557320.1"/>
</dbReference>
<name>S9R684_9RHOB</name>
<keyword evidence="1" id="KW-0732">Signal</keyword>
<dbReference type="PATRIC" id="fig|1123069.3.peg.540"/>
<accession>S9R684</accession>
<dbReference type="InterPro" id="IPR052897">
    <property type="entry name" value="Sec-Metab_Biosynth_Hydrolase"/>
</dbReference>
<dbReference type="PANTHER" id="PTHR37017:SF11">
    <property type="entry name" value="ESTERASE_LIPASE_THIOESTERASE DOMAIN-CONTAINING PROTEIN"/>
    <property type="match status" value="1"/>
</dbReference>
<dbReference type="OrthoDB" id="9814966at2"/>
<feature type="domain" description="AB hydrolase-1" evidence="2">
    <location>
        <begin position="25"/>
        <end position="239"/>
    </location>
</feature>
<evidence type="ECO:0000259" key="2">
    <source>
        <dbReference type="Pfam" id="PF12697"/>
    </source>
</evidence>
<sequence>MTIPAAALSCAAIALAAAPACADSFVLVHGAWQGEWAWDAVTPLLEAEGHAVTAVALKGLGSRAGEASPEIGPEDHIADILAAIEAAAPPVILVAFSYGGRPATGAWDRARDRIAHAVWVEAPAPLSDGGLRADDRSLAFVVMMYPDIADTGMMPPPPTAREEPGRPLTPMPLKALYGAIPIAAPLPGETPATYVFAEDSSLPALRQLGEALAERRGWTLRSVPGGHDVPTGAPGALAAILLEVAAATD</sequence>
<dbReference type="InterPro" id="IPR000073">
    <property type="entry name" value="AB_hydrolase_1"/>
</dbReference>
<dbReference type="PANTHER" id="PTHR37017">
    <property type="entry name" value="AB HYDROLASE-1 DOMAIN-CONTAINING PROTEIN-RELATED"/>
    <property type="match status" value="1"/>
</dbReference>